<feature type="signal peptide" evidence="1">
    <location>
        <begin position="1"/>
        <end position="32"/>
    </location>
</feature>
<evidence type="ECO:0000313" key="2">
    <source>
        <dbReference type="EMBL" id="BCJ34584.1"/>
    </source>
</evidence>
<dbReference type="InterPro" id="IPR006311">
    <property type="entry name" value="TAT_signal"/>
</dbReference>
<proteinExistence type="predicted"/>
<gene>
    <name evidence="2" type="ORF">Athai_20870</name>
</gene>
<feature type="chain" id="PRO_5030664836" description="Secreted protein" evidence="1">
    <location>
        <begin position="33"/>
        <end position="399"/>
    </location>
</feature>
<name>A0A7R7DMQ7_9ACTN</name>
<dbReference type="EMBL" id="AP023355">
    <property type="protein sequence ID" value="BCJ34584.1"/>
    <property type="molecule type" value="Genomic_DNA"/>
</dbReference>
<dbReference type="KEGG" id="atl:Athai_20870"/>
<sequence length="399" mass="42952">MTITRRTLLQGLAVTPVAAALGTAASPGAASAADPVDPNPEKYTVKHRTTTTVGTTAPYTQVIDDIRTLGGLPYAAVSTVLASANRTGFAITTSGFPADWRWQSGDDGDPNWVPQGITTSADYHDDGLFGGRQVILISWYDHANPSDGKGVRISFVDMADPNAPTYRHVLLVEPYYEANGGAGLPNYRAVNVHAGGIMWYGDLLYVVDTGKGIRVFDTTRIMKVTATGDKTTIGHQADGTYTAHNYAYVLPQTAAYDSQQTIQWSCISLDRSSTPDSIVVAEWASNGDGKRVFAWDIDYTTRLLKTGSDGLAHASFAATPSIDDVQGVTRIGPKFFFSRSNGTRGDVVTWVPGNLVHIDSSLPYCEDLSYDHNSGWLWTLKESPTDARIVYAQAAADLA</sequence>
<evidence type="ECO:0000313" key="3">
    <source>
        <dbReference type="Proteomes" id="UP000611640"/>
    </source>
</evidence>
<dbReference type="PROSITE" id="PS51318">
    <property type="entry name" value="TAT"/>
    <property type="match status" value="1"/>
</dbReference>
<evidence type="ECO:0000256" key="1">
    <source>
        <dbReference type="SAM" id="SignalP"/>
    </source>
</evidence>
<protein>
    <recommendedName>
        <fullName evidence="4">Secreted protein</fullName>
    </recommendedName>
</protein>
<evidence type="ECO:0008006" key="4">
    <source>
        <dbReference type="Google" id="ProtNLM"/>
    </source>
</evidence>
<dbReference type="Proteomes" id="UP000611640">
    <property type="component" value="Chromosome"/>
</dbReference>
<organism evidence="2 3">
    <name type="scientific">Actinocatenispora thailandica</name>
    <dbReference type="NCBI Taxonomy" id="227318"/>
    <lineage>
        <taxon>Bacteria</taxon>
        <taxon>Bacillati</taxon>
        <taxon>Actinomycetota</taxon>
        <taxon>Actinomycetes</taxon>
        <taxon>Micromonosporales</taxon>
        <taxon>Micromonosporaceae</taxon>
        <taxon>Actinocatenispora</taxon>
    </lineage>
</organism>
<dbReference type="AlphaFoldDB" id="A0A7R7DMQ7"/>
<accession>A0A7R7DMQ7</accession>
<keyword evidence="3" id="KW-1185">Reference proteome</keyword>
<dbReference type="RefSeq" id="WP_203961295.1">
    <property type="nucleotide sequence ID" value="NZ_AP023355.1"/>
</dbReference>
<reference evidence="2 3" key="1">
    <citation type="submission" date="2020-08" db="EMBL/GenBank/DDBJ databases">
        <title>Whole genome shotgun sequence of Actinocatenispora thailandica NBRC 105041.</title>
        <authorList>
            <person name="Komaki H."/>
            <person name="Tamura T."/>
        </authorList>
    </citation>
    <scope>NUCLEOTIDE SEQUENCE [LARGE SCALE GENOMIC DNA]</scope>
    <source>
        <strain evidence="2 3">NBRC 105041</strain>
    </source>
</reference>
<keyword evidence="1" id="KW-0732">Signal</keyword>